<keyword evidence="2" id="KW-0805">Transcription regulation</keyword>
<dbReference type="Gene3D" id="3.40.50.2300">
    <property type="match status" value="2"/>
</dbReference>
<evidence type="ECO:0000256" key="3">
    <source>
        <dbReference type="ARBA" id="ARBA00023125"/>
    </source>
</evidence>
<dbReference type="OrthoDB" id="9798934at2"/>
<dbReference type="SUPFAM" id="SSF47413">
    <property type="entry name" value="lambda repressor-like DNA-binding domains"/>
    <property type="match status" value="1"/>
</dbReference>
<dbReference type="InterPro" id="IPR010982">
    <property type="entry name" value="Lambda_DNA-bd_dom_sf"/>
</dbReference>
<evidence type="ECO:0000256" key="4">
    <source>
        <dbReference type="ARBA" id="ARBA00023163"/>
    </source>
</evidence>
<accession>A0A1H5VRK7</accession>
<dbReference type="CDD" id="cd01392">
    <property type="entry name" value="HTH_LacI"/>
    <property type="match status" value="1"/>
</dbReference>
<dbReference type="PROSITE" id="PS00356">
    <property type="entry name" value="HTH_LACI_1"/>
    <property type="match status" value="1"/>
</dbReference>
<dbReference type="CDD" id="cd06288">
    <property type="entry name" value="PBP1_sucrose_transcription_regulator"/>
    <property type="match status" value="1"/>
</dbReference>
<dbReference type="InterPro" id="IPR046335">
    <property type="entry name" value="LacI/GalR-like_sensor"/>
</dbReference>
<dbReference type="Gene3D" id="1.10.260.40">
    <property type="entry name" value="lambda repressor-like DNA-binding domains"/>
    <property type="match status" value="1"/>
</dbReference>
<reference evidence="6 7" key="1">
    <citation type="submission" date="2016-10" db="EMBL/GenBank/DDBJ databases">
        <authorList>
            <person name="de Groot N.N."/>
        </authorList>
    </citation>
    <scope>NUCLEOTIDE SEQUENCE [LARGE SCALE GENOMIC DNA]</scope>
    <source>
        <strain evidence="6 7">CGMCC 4.7037</strain>
    </source>
</reference>
<protein>
    <submittedName>
        <fullName evidence="6">LacI family transcriptional regulator</fullName>
    </submittedName>
</protein>
<evidence type="ECO:0000313" key="7">
    <source>
        <dbReference type="Proteomes" id="UP000236732"/>
    </source>
</evidence>
<gene>
    <name evidence="6" type="ORF">SAMN05444920_101965</name>
</gene>
<dbReference type="Pfam" id="PF13377">
    <property type="entry name" value="Peripla_BP_3"/>
    <property type="match status" value="1"/>
</dbReference>
<keyword evidence="3" id="KW-0238">DNA-binding</keyword>
<dbReference type="Pfam" id="PF00356">
    <property type="entry name" value="LacI"/>
    <property type="match status" value="1"/>
</dbReference>
<evidence type="ECO:0000313" key="6">
    <source>
        <dbReference type="EMBL" id="SEF89939.1"/>
    </source>
</evidence>
<proteinExistence type="predicted"/>
<dbReference type="EMBL" id="FNVT01000001">
    <property type="protein sequence ID" value="SEF89939.1"/>
    <property type="molecule type" value="Genomic_DNA"/>
</dbReference>
<name>A0A1H5VRK7_9ACTN</name>
<dbReference type="RefSeq" id="WP_160150166.1">
    <property type="nucleotide sequence ID" value="NZ_FNVT01000001.1"/>
</dbReference>
<dbReference type="Proteomes" id="UP000236732">
    <property type="component" value="Unassembled WGS sequence"/>
</dbReference>
<dbReference type="InterPro" id="IPR000843">
    <property type="entry name" value="HTH_LacI"/>
</dbReference>
<dbReference type="SUPFAM" id="SSF53822">
    <property type="entry name" value="Periplasmic binding protein-like I"/>
    <property type="match status" value="1"/>
</dbReference>
<feature type="domain" description="HTH lacI-type" evidence="5">
    <location>
        <begin position="9"/>
        <end position="62"/>
    </location>
</feature>
<dbReference type="PANTHER" id="PTHR30146">
    <property type="entry name" value="LACI-RELATED TRANSCRIPTIONAL REPRESSOR"/>
    <property type="match status" value="1"/>
</dbReference>
<evidence type="ECO:0000256" key="1">
    <source>
        <dbReference type="ARBA" id="ARBA00022491"/>
    </source>
</evidence>
<dbReference type="PANTHER" id="PTHR30146:SF148">
    <property type="entry name" value="HTH-TYPE TRANSCRIPTIONAL REPRESSOR PURR-RELATED"/>
    <property type="match status" value="1"/>
</dbReference>
<keyword evidence="1" id="KW-0678">Repressor</keyword>
<dbReference type="GO" id="GO:0000976">
    <property type="term" value="F:transcription cis-regulatory region binding"/>
    <property type="evidence" value="ECO:0007669"/>
    <property type="project" value="TreeGrafter"/>
</dbReference>
<keyword evidence="7" id="KW-1185">Reference proteome</keyword>
<dbReference type="PROSITE" id="PS50932">
    <property type="entry name" value="HTH_LACI_2"/>
    <property type="match status" value="1"/>
</dbReference>
<dbReference type="SMART" id="SM00354">
    <property type="entry name" value="HTH_LACI"/>
    <property type="match status" value="1"/>
</dbReference>
<evidence type="ECO:0000256" key="2">
    <source>
        <dbReference type="ARBA" id="ARBA00023015"/>
    </source>
</evidence>
<dbReference type="InterPro" id="IPR028082">
    <property type="entry name" value="Peripla_BP_I"/>
</dbReference>
<keyword evidence="4" id="KW-0804">Transcription</keyword>
<organism evidence="6 7">
    <name type="scientific">Nonomuraea solani</name>
    <dbReference type="NCBI Taxonomy" id="1144553"/>
    <lineage>
        <taxon>Bacteria</taxon>
        <taxon>Bacillati</taxon>
        <taxon>Actinomycetota</taxon>
        <taxon>Actinomycetes</taxon>
        <taxon>Streptosporangiales</taxon>
        <taxon>Streptosporangiaceae</taxon>
        <taxon>Nonomuraea</taxon>
    </lineage>
</organism>
<dbReference type="AlphaFoldDB" id="A0A1H5VRK7"/>
<evidence type="ECO:0000259" key="5">
    <source>
        <dbReference type="PROSITE" id="PS50932"/>
    </source>
</evidence>
<sequence length="343" mass="37062">MSAGQRTRVTLRDVAERAGVSTTTASFVLSGRRDMRISPATEERVVQAARTLDYRRRLVPRTPLPPGAPAIGVISDVVATEHFAGEMLRGCVAAATDQGHVVLMADSEGVDALEVSAVGALLGQGVRKFVYATMATAVHTVPQVLRGQRLVTMNNVDPTLEVPAVIPDDARAGRDAARALAEAGHTTGIWLVGQVLPRAPAARRRLTGVRAGLRAVGLRLAGHLQCGWWPDETRRALGGLFEAGWWERERPTAVIAMNDRAAMGVYQAAAAAGRRIPEDLSVISFDNSDLARWLHPALSSMDLPYFDLGRRAVELLLADEAEPRVRKLPMELRARASTARRLP</sequence>
<dbReference type="GO" id="GO:0003700">
    <property type="term" value="F:DNA-binding transcription factor activity"/>
    <property type="evidence" value="ECO:0007669"/>
    <property type="project" value="TreeGrafter"/>
</dbReference>